<dbReference type="SUPFAM" id="SSF52091">
    <property type="entry name" value="SpoIIaa-like"/>
    <property type="match status" value="1"/>
</dbReference>
<sequence>MIHGGVRIDPERAHWTMWGEIDGAVQKRVETQVADHLRRTAGEPLTVDLGQVTFIDSGGLRLLYTAVESKPTPPVLVDASSRILDLLRITGVDRLFVLGD</sequence>
<dbReference type="InterPro" id="IPR036513">
    <property type="entry name" value="STAS_dom_sf"/>
</dbReference>
<dbReference type="InterPro" id="IPR002645">
    <property type="entry name" value="STAS_dom"/>
</dbReference>
<dbReference type="EMBL" id="PVTX01000001">
    <property type="protein sequence ID" value="PRZ09884.1"/>
    <property type="molecule type" value="Genomic_DNA"/>
</dbReference>
<feature type="domain" description="STAS" evidence="1">
    <location>
        <begin position="19"/>
        <end position="100"/>
    </location>
</feature>
<proteinExistence type="predicted"/>
<evidence type="ECO:0000259" key="1">
    <source>
        <dbReference type="PROSITE" id="PS50801"/>
    </source>
</evidence>
<comment type="caution">
    <text evidence="2">The sequence shown here is derived from an EMBL/GenBank/DDBJ whole genome shotgun (WGS) entry which is preliminary data.</text>
</comment>
<reference evidence="2 3" key="1">
    <citation type="submission" date="2018-03" db="EMBL/GenBank/DDBJ databases">
        <title>Comparative analysis of microorganisms from saline springs in Andes Mountain Range, Colombia.</title>
        <authorList>
            <person name="Rubin E."/>
        </authorList>
    </citation>
    <scope>NUCLEOTIDE SEQUENCE [LARGE SCALE GENOMIC DNA]</scope>
    <source>
        <strain evidence="2 3">CG 23</strain>
    </source>
</reference>
<evidence type="ECO:0000313" key="3">
    <source>
        <dbReference type="Proteomes" id="UP000239895"/>
    </source>
</evidence>
<dbReference type="Gene3D" id="3.30.750.24">
    <property type="entry name" value="STAS domain"/>
    <property type="match status" value="1"/>
</dbReference>
<gene>
    <name evidence="2" type="ORF">BCL65_10122</name>
</gene>
<protein>
    <submittedName>
        <fullName evidence="2">Anti-sigma B factor antagonist</fullName>
    </submittedName>
</protein>
<dbReference type="Pfam" id="PF13466">
    <property type="entry name" value="STAS_2"/>
    <property type="match status" value="1"/>
</dbReference>
<dbReference type="CDD" id="cd07043">
    <property type="entry name" value="STAS_anti-anti-sigma_factors"/>
    <property type="match status" value="1"/>
</dbReference>
<keyword evidence="3" id="KW-1185">Reference proteome</keyword>
<dbReference type="Proteomes" id="UP000239895">
    <property type="component" value="Unassembled WGS sequence"/>
</dbReference>
<organism evidence="2 3">
    <name type="scientific">Isoptericola halotolerans</name>
    <dbReference type="NCBI Taxonomy" id="300560"/>
    <lineage>
        <taxon>Bacteria</taxon>
        <taxon>Bacillati</taxon>
        <taxon>Actinomycetota</taxon>
        <taxon>Actinomycetes</taxon>
        <taxon>Micrococcales</taxon>
        <taxon>Promicromonosporaceae</taxon>
        <taxon>Isoptericola</taxon>
    </lineage>
</organism>
<evidence type="ECO:0000313" key="2">
    <source>
        <dbReference type="EMBL" id="PRZ09884.1"/>
    </source>
</evidence>
<dbReference type="PROSITE" id="PS50801">
    <property type="entry name" value="STAS"/>
    <property type="match status" value="1"/>
</dbReference>
<dbReference type="InterPro" id="IPR058548">
    <property type="entry name" value="MlaB-like_STAS"/>
</dbReference>
<name>A0ABX5EK56_9MICO</name>
<accession>A0ABX5EK56</accession>